<gene>
    <name evidence="13" type="ORF">EKO04_005132</name>
</gene>
<dbReference type="Pfam" id="PF00501">
    <property type="entry name" value="AMP-binding"/>
    <property type="match status" value="1"/>
</dbReference>
<dbReference type="Gene3D" id="3.40.50.720">
    <property type="entry name" value="NAD(P)-binding Rossmann-like Domain"/>
    <property type="match status" value="3"/>
</dbReference>
<dbReference type="InterPro" id="IPR001227">
    <property type="entry name" value="Ac_transferase_dom_sf"/>
</dbReference>
<dbReference type="Proteomes" id="UP000651452">
    <property type="component" value="Unassembled WGS sequence"/>
</dbReference>
<evidence type="ECO:0000256" key="2">
    <source>
        <dbReference type="ARBA" id="ARBA00022553"/>
    </source>
</evidence>
<dbReference type="InterPro" id="IPR020806">
    <property type="entry name" value="PKS_PP-bd"/>
</dbReference>
<dbReference type="GO" id="GO:0006633">
    <property type="term" value="P:fatty acid biosynthetic process"/>
    <property type="evidence" value="ECO:0007669"/>
    <property type="project" value="InterPro"/>
</dbReference>
<dbReference type="SMART" id="SM00822">
    <property type="entry name" value="PKS_KR"/>
    <property type="match status" value="1"/>
</dbReference>
<dbReference type="Gene3D" id="1.10.1200.10">
    <property type="entry name" value="ACP-like"/>
    <property type="match status" value="2"/>
</dbReference>
<dbReference type="FunFam" id="3.40.47.10:FF:000019">
    <property type="entry name" value="Polyketide synthase type I"/>
    <property type="match status" value="1"/>
</dbReference>
<dbReference type="GO" id="GO:0004312">
    <property type="term" value="F:fatty acid synthase activity"/>
    <property type="evidence" value="ECO:0007669"/>
    <property type="project" value="TreeGrafter"/>
</dbReference>
<dbReference type="InterPro" id="IPR049551">
    <property type="entry name" value="PKS_DH_C"/>
</dbReference>
<evidence type="ECO:0000256" key="3">
    <source>
        <dbReference type="ARBA" id="ARBA00022598"/>
    </source>
</evidence>
<evidence type="ECO:0000259" key="10">
    <source>
        <dbReference type="PROSITE" id="PS50075"/>
    </source>
</evidence>
<evidence type="ECO:0008006" key="15">
    <source>
        <dbReference type="Google" id="ProtNLM"/>
    </source>
</evidence>
<dbReference type="SUPFAM" id="SSF52777">
    <property type="entry name" value="CoA-dependent acyltransferases"/>
    <property type="match status" value="2"/>
</dbReference>
<dbReference type="OrthoDB" id="329835at2759"/>
<proteinExistence type="inferred from homology"/>
<dbReference type="Pfam" id="PF00550">
    <property type="entry name" value="PP-binding"/>
    <property type="match status" value="1"/>
</dbReference>
<dbReference type="InterPro" id="IPR001242">
    <property type="entry name" value="Condensation_dom"/>
</dbReference>
<dbReference type="CDD" id="cd19532">
    <property type="entry name" value="C_PKS-NRPS"/>
    <property type="match status" value="1"/>
</dbReference>
<dbReference type="EMBL" id="RZGK01000008">
    <property type="protein sequence ID" value="KAF9697439.1"/>
    <property type="molecule type" value="Genomic_DNA"/>
</dbReference>
<dbReference type="InterPro" id="IPR042104">
    <property type="entry name" value="PKS_dehydratase_sf"/>
</dbReference>
<dbReference type="InterPro" id="IPR013120">
    <property type="entry name" value="FAR_NAD-bd"/>
</dbReference>
<organism evidence="13 14">
    <name type="scientific">Ascochyta lentis</name>
    <dbReference type="NCBI Taxonomy" id="205686"/>
    <lineage>
        <taxon>Eukaryota</taxon>
        <taxon>Fungi</taxon>
        <taxon>Dikarya</taxon>
        <taxon>Ascomycota</taxon>
        <taxon>Pezizomycotina</taxon>
        <taxon>Dothideomycetes</taxon>
        <taxon>Pleosporomycetidae</taxon>
        <taxon>Pleosporales</taxon>
        <taxon>Pleosporineae</taxon>
        <taxon>Didymellaceae</taxon>
        <taxon>Ascochyta</taxon>
    </lineage>
</organism>
<dbReference type="Pfam" id="PF23297">
    <property type="entry name" value="ACP_SdgA_C"/>
    <property type="match status" value="1"/>
</dbReference>
<evidence type="ECO:0000259" key="11">
    <source>
        <dbReference type="PROSITE" id="PS52004"/>
    </source>
</evidence>
<dbReference type="InterPro" id="IPR049900">
    <property type="entry name" value="PKS_mFAS_DH"/>
</dbReference>
<dbReference type="InterPro" id="IPR036736">
    <property type="entry name" value="ACP-like_sf"/>
</dbReference>
<comment type="caution">
    <text evidence="13">The sequence shown here is derived from an EMBL/GenBank/DDBJ whole genome shotgun (WGS) entry which is preliminary data.</text>
</comment>
<dbReference type="Gene3D" id="3.30.559.10">
    <property type="entry name" value="Chloramphenicol acetyltransferase-like domain"/>
    <property type="match status" value="1"/>
</dbReference>
<dbReference type="Gene3D" id="3.10.129.110">
    <property type="entry name" value="Polyketide synthase dehydratase"/>
    <property type="match status" value="1"/>
</dbReference>
<dbReference type="PANTHER" id="PTHR43775">
    <property type="entry name" value="FATTY ACID SYNTHASE"/>
    <property type="match status" value="1"/>
</dbReference>
<sequence length="3982" mass="436007">MAYKHSPREPIAIIGTGCRFPGSSTSPSKLWDLLISPRELSRTVPTERSFNADAYYHPNGERHGASNVTKSYFLEDDPRLFDAGFFSIAPREAEAIDPQQRLLLETVYEAMENAGLSLQAMKGSQTSVYCGAMSADYMDVQTRDLESTSQYMITGTSRALLANRLSYYFDWHGPSIAVDTACSSSLAAIHLGVQSLRNGEATTSCVAGSNLILGPDAYLAATSLHLLSPSGRSQMWDDGADGYARGEGICAFLMKTLSQALKDGDRIDGIIRETCVNSDGRTKGIALPSAEAQMALISTAYKNAGLDLLRAEDRPQYIEAHGTGTKAGDPLEARALSDTFFPPGVNHNERPTILVGSIKTIIGHTEGTAGIAGMLKVILAMRHQTVPPNQHLRNLNPDVAPYYKKLRIPTRPEAWPAAPARHPLRASVNGFGSGGTNCHAIIESYVPEIHDNGPWGRPQASNITPASPTSDADFTATPLVFSATSESGLIALLEKYSRYLEKNDVPIDRLALTLNSHRSTLPVRIAIAGISRQNVLQSIKEIISRVRSNPNSKIGFRATAIEFSEERRPRILGVFTGQGAQWPGMAQTLIKQCAMVSETIDEMEKALAQLPDPPAWSLREEIMKPPQTSRMSEAEFSLPICAAVQVVLVQLLRRAGIAFHTVVGHSGGEIGAAYAVGTINEIDAVKIAYYRGIVCKLAVGADGRRGSMIAVGFGYQEGLDFCATAQMKGRLTVAASNSPKSVTLAGDKDAVMEAKQILDKESMFNRVLQVDTGYHSHHMLPCAEPYTEQLKLCNVAVGSGNGFTAWVSSVYPDNRTIGPAENADMSGQYWTDNLIGRVLFSQALERALEDERGPPDMILEVGPHPALRGPSLETVRTKLGFEVPYSGVLDRKLDDVTALSNAIGSVWTNLGSAFVDFQGYASAFSQNVGMTPLPDLPTYAWDHKQILWRESRLNKQVRSRQDRPHELLGSRTPDDTEYEPRWRNFFKLEEMPWLRNHRIQNQIIVPAAAYCVMALEAAKVLGRGKHVQSIELLNVAIMRPIVLDEASEGTETLLSLHSNLDSKKEQSETIRAGFSLSSGAMEVGHLKTAATGEILIHLEDNDYEDDEIPLGNKNKKEAGLRPVNVDQFYASLDKIGLNYSGAFKTLISVERRMNVASAEVAVDQDVGTSAPVHPTWLDVCFQTFLAAFAAPRDDSLWTAFMPTAIGSMKFLNPNPGITPAIPASVNTRLDEMIPGYMAALPTLTGDMDIFNSHTGQLAVRIEDFTMSSFLPATEKDDKLLYLKTEWQQDVLSGIMFDPNNNPTSPDEMDLIDACEKTVQYYLQHLDADDASREKTQANPYLGSLVAKAKARQVSMPSDSEMSLIFGKFGEHIDMKLIKMIGEGLSPQPQLDQPPNTQPSASLSELIMQWHNEGLGFAKLEEHFSCALKQIAHKHERLRVLQIGPSSVSLVKAMCRELEHTLGPYTVVDGSTQTLNEMKDHLVNHPRVSFHAFDVEHKGAHSDDVIAAGSFDVVIVHKAFRNQAATLKTIRGLMRPGGFLVMMAATGQQLRFPFFLASSPPDADSLNQEDPDRVGHLVHSELQDAGFSGIDSIGLDSTPQKHTFSVVVSQALDERVRFMRTPLSAVTTLSMRGKLLVLGGASSRTEALLGKLQECLSGVWEGAINVVKSLADVGPTELNGVDAVLSVTELDKAMLKNLSEDVFTSLQRLLSASKTVLWVTQGARSKDPYQSGTIGLFRTFQSENLRKHVQLLDVDTLDGSGTLIANAFLRLMGGVAIATEDPESSPLWTVEEEVVVKDGKLYIPRIFLDQNRNRRLNALRRRVESPVAETPSSVTLYRPQRDSRDVYATEDVSIDQSKQGRADGQVTLKVKYCSLDPVIPNYNDKQIYCCFGHTESGLQMMALSTSQSSSVTVPYDWAVPYAHSGLQSDDALELLTRILSEIRSNIIVNSMPTGLTTLLDNADPHLAESLVKRSDLSGKDFAFLNAQKLSSVSAVNDKCIDIDLQASAKSLKTKIPQKAKLLIDMGNTHNTSTFHQNLPAKISIVDYCDLESPSTLAPSDLLSAAFRAAKSTNTSSKRPFDNTNVVTVSELVHNGTQSQPHALVVDWTKDHAKTSISIPIQTQSLFSKDKTYILVGLTGHIGQSVCRWMVGSGARNIVLTSRHPDLNLSWKDDLLAKGANVTIEAADVTKKQDVVELRERILSTMPAIGGIANGAMVMGNSFFGEMSFDTFQKVMAPKVDGSMNLDTVFSDDDLDFFILFSSISAVTGQQGQANYAAANNFMVGLASQRRARNLSASVIDIGMIIGLGFIQRTDIREGAGSTESALHNLDYMPVSERDLHQILAEAVLAGQSQDSPEIITGLHVYDTGHSPFWHTKALFSHLRSKAGFQKTVTSQEGVEKPLKERLRDAGDTNEALAIMEETFMKYLASSLKLDIESIYTDVPIIDLGIDSLVAVEIRNFMFTEAAHDVPVLKILGGSTIKQICTEIVSNLASDPSKLSPPAATEKTQENPVAKRKLPNGDSKDLTSTAPLRETNGVMSNAVRLAKSSGNGHVSSPAAPTLVRTAPLSLGQSRLWFLSQYLTDDTVLNCTISYELSGKINLNRLQKSIEAVIKRHETLRTVFFTNDQDGSPMQGTIQRSPFKLKMLTNDCAQTQAREEFDYIRGYRYDLGTGDTLVATILSHNADSHTLIFGYHHIIMDGVSWQIFQKDLAHYYDNSMARMTARPLSTQYIDFTEKQRLQLSEGSYAEHLHFFKEEFSDPVESLPLFPFARVSTRKALKQYKVRETAVNCSANLVSKLKEVARNSQTTSFHVFLSSFQVLLHRLLDVERICIGMVDANRSDHSFKDVVGFFLETIPILFHVDGTKTFDELLRSTRNKVYASLARTGVPTEEILRACNISSSTTETPLFQVCFNYRMGAGRTLPMKEVDVKFGSYADAQHPFDLVVSVDELDDGTARINLSLQDYLYDEEGAQLLADTYIHLLETLSGGTSAFIQDIPKFDAAWSKKAVMLGTGPNLDLTSSSDDTLSKIVETWSSNEPETVAVKDKHGESLTYAQTSKRATDISKVLFPSNDLLGTPIAVLLEPCVDTIATLLGILRADASYVPLDVRSPDETLTTILEESGSQILLYHEATQDRVRKLMETTSGHLQPKLVALEAVPHEDSEQTEDASTPDGIAMILFTSGSTGKPKGIPLSNANIRATILGASNSASLGKEIVLQQSGQGFDAAVYQIFTALANGGTVVMGDNRDHPSETAALMEREGVTCTTFIVSEMQAMLNYAHQELRLCSSWRTSMVAGELFTKSLLNQFHALGKQDLEIINAYGPTEASICTSMHRITSSLSDTHDSSVPIGKAIPNHSMYVVDEACKPVPVGWPGEIVVSGPGVARGYLNPSKGSATKFIQQSKADDATSFDCIYRTGDRGRMLSDGSIMMLSRLDGDEQVKIRGMRVNLKDVSQAIIQESRGTISDATVILRGDDASKRHLIAFAVLSRTSHIQDKQAFLRQLSLGLSVPTYMRPVAIIPLESFPMTVRGKLDIQKLASLPWKATHLDDASDEELSEHEARLRDIWRDVLGEIASHETIDRTSEFFAIGGNSLLLLPLKAEIRQHFGVDLPLPQLFQASTLELQAALIAGVSKVDEIDWEKEIELDENFFESWSHTNVHESQDHQKGGVSVLLTGSTGYLGTAILQRLVEDPQIDSVYCVAIRDDDKGEPRQLHVQSPKIVRYAGDLTMPNLSLTQAQFEDLSDKVDVIIHNGAEVSHMKNYRSLRAANVSSTIELARMAGRKRVPFHYISTGGVARLSGASSQPEASLAAYKPTGDGSDGYVASKWTSEVILENINRRYHVPVWIHRPSSITGDNVPTLDIIHSLLEYSRLMKAVPDLTGSVGALDFVHLDSVATAVANCTVSSTQKEQNESGVSYVHHCGEKIVPLDQFKDHLEGSATGSFNTLAIQDWVAGALDIGLDEIVGSLMLASKGVIKAPLLEKRG</sequence>
<feature type="active site" description="Proton donor; for dehydratase activity" evidence="8">
    <location>
        <position position="1178"/>
    </location>
</feature>
<dbReference type="Pfam" id="PF22336">
    <property type="entry name" value="RhiE-like_linker"/>
    <property type="match status" value="1"/>
</dbReference>
<dbReference type="SUPFAM" id="SSF47336">
    <property type="entry name" value="ACP-like"/>
    <property type="match status" value="2"/>
</dbReference>
<dbReference type="Pfam" id="PF00698">
    <property type="entry name" value="Acyl_transf_1"/>
    <property type="match status" value="1"/>
</dbReference>
<dbReference type="GO" id="GO:0016874">
    <property type="term" value="F:ligase activity"/>
    <property type="evidence" value="ECO:0007669"/>
    <property type="project" value="UniProtKB-KW"/>
</dbReference>
<dbReference type="InterPro" id="IPR016036">
    <property type="entry name" value="Malonyl_transacylase_ACP-bd"/>
</dbReference>
<dbReference type="CDD" id="cd05930">
    <property type="entry name" value="A_NRPS"/>
    <property type="match status" value="1"/>
</dbReference>
<evidence type="ECO:0000256" key="5">
    <source>
        <dbReference type="ARBA" id="ARBA00022737"/>
    </source>
</evidence>
<dbReference type="PANTHER" id="PTHR43775:SF20">
    <property type="entry name" value="HYBRID PKS-NRPS SYNTHETASE APDA"/>
    <property type="match status" value="1"/>
</dbReference>
<dbReference type="PROSITE" id="PS00606">
    <property type="entry name" value="KS3_1"/>
    <property type="match status" value="1"/>
</dbReference>
<dbReference type="InterPro" id="IPR000873">
    <property type="entry name" value="AMP-dep_synth/lig_dom"/>
</dbReference>
<evidence type="ECO:0000259" key="12">
    <source>
        <dbReference type="PROSITE" id="PS52019"/>
    </source>
</evidence>
<feature type="domain" description="PKS/mFAS DH" evidence="12">
    <location>
        <begin position="965"/>
        <end position="1275"/>
    </location>
</feature>
<dbReference type="SMART" id="SM00825">
    <property type="entry name" value="PKS_KS"/>
    <property type="match status" value="1"/>
</dbReference>
<dbReference type="Gene3D" id="3.40.366.10">
    <property type="entry name" value="Malonyl-Coenzyme A Acyl Carrier Protein, domain 2"/>
    <property type="match status" value="1"/>
</dbReference>
<evidence type="ECO:0000313" key="13">
    <source>
        <dbReference type="EMBL" id="KAF9697439.1"/>
    </source>
</evidence>
<comment type="similarity">
    <text evidence="7">Belongs to the NRP synthetase family.</text>
</comment>
<evidence type="ECO:0000256" key="9">
    <source>
        <dbReference type="SAM" id="MobiDB-lite"/>
    </source>
</evidence>
<evidence type="ECO:0000256" key="4">
    <source>
        <dbReference type="ARBA" id="ARBA00022679"/>
    </source>
</evidence>
<dbReference type="Pfam" id="PF07993">
    <property type="entry name" value="NAD_binding_4"/>
    <property type="match status" value="1"/>
</dbReference>
<reference evidence="13" key="2">
    <citation type="submission" date="2020-09" db="EMBL/GenBank/DDBJ databases">
        <title>Reference genome assembly for Australian Ascochyta lentis isolate Al4.</title>
        <authorList>
            <person name="Lee R.C."/>
            <person name="Farfan-Caceres L.M."/>
            <person name="Debler J.W."/>
            <person name="Williams A.H."/>
            <person name="Henares B.M."/>
        </authorList>
    </citation>
    <scope>NUCLEOTIDE SEQUENCE</scope>
    <source>
        <strain evidence="13">Al4</strain>
    </source>
</reference>
<dbReference type="SUPFAM" id="SSF53901">
    <property type="entry name" value="Thiolase-like"/>
    <property type="match status" value="1"/>
</dbReference>
<dbReference type="Gene3D" id="3.40.50.12780">
    <property type="entry name" value="N-terminal domain of ligase-like"/>
    <property type="match status" value="1"/>
</dbReference>
<dbReference type="GO" id="GO:0004315">
    <property type="term" value="F:3-oxoacyl-[acyl-carrier-protein] synthase activity"/>
    <property type="evidence" value="ECO:0007669"/>
    <property type="project" value="InterPro"/>
</dbReference>
<dbReference type="PROSITE" id="PS52019">
    <property type="entry name" value="PKS_MFAS_DH"/>
    <property type="match status" value="1"/>
</dbReference>
<evidence type="ECO:0000256" key="6">
    <source>
        <dbReference type="ARBA" id="ARBA00023268"/>
    </source>
</evidence>
<dbReference type="Gene3D" id="3.40.50.150">
    <property type="entry name" value="Vaccinia Virus protein VP39"/>
    <property type="match status" value="1"/>
</dbReference>
<keyword evidence="2" id="KW-0597">Phosphoprotein</keyword>
<dbReference type="Pfam" id="PF00109">
    <property type="entry name" value="ketoacyl-synt"/>
    <property type="match status" value="1"/>
</dbReference>
<dbReference type="PROSITE" id="PS50075">
    <property type="entry name" value="CARRIER"/>
    <property type="match status" value="2"/>
</dbReference>
<dbReference type="SUPFAM" id="SSF52151">
    <property type="entry name" value="FabD/lysophospholipase-like"/>
    <property type="match status" value="1"/>
</dbReference>
<dbReference type="GO" id="GO:0031177">
    <property type="term" value="F:phosphopantetheine binding"/>
    <property type="evidence" value="ECO:0007669"/>
    <property type="project" value="InterPro"/>
</dbReference>
<dbReference type="InterPro" id="IPR029063">
    <property type="entry name" value="SAM-dependent_MTases_sf"/>
</dbReference>
<dbReference type="SMART" id="SM00827">
    <property type="entry name" value="PKS_AT"/>
    <property type="match status" value="1"/>
</dbReference>
<dbReference type="Gene3D" id="3.40.47.10">
    <property type="match status" value="1"/>
</dbReference>
<dbReference type="SUPFAM" id="SSF56801">
    <property type="entry name" value="Acetyl-CoA synthetase-like"/>
    <property type="match status" value="1"/>
</dbReference>
<dbReference type="Pfam" id="PF21089">
    <property type="entry name" value="PKS_DH_N"/>
    <property type="match status" value="1"/>
</dbReference>
<dbReference type="SUPFAM" id="SSF51735">
    <property type="entry name" value="NAD(P)-binding Rossmann-fold domains"/>
    <property type="match status" value="2"/>
</dbReference>
<dbReference type="InterPro" id="IPR054514">
    <property type="entry name" value="RhiE-like_linker"/>
</dbReference>
<dbReference type="InterPro" id="IPR016035">
    <property type="entry name" value="Acyl_Trfase/lysoPLipase"/>
</dbReference>
<dbReference type="PROSITE" id="PS00455">
    <property type="entry name" value="AMP_BINDING"/>
    <property type="match status" value="1"/>
</dbReference>
<evidence type="ECO:0000313" key="14">
    <source>
        <dbReference type="Proteomes" id="UP000651452"/>
    </source>
</evidence>
<dbReference type="Pfam" id="PF00668">
    <property type="entry name" value="Condensation"/>
    <property type="match status" value="1"/>
</dbReference>
<feature type="region of interest" description="Disordered" evidence="9">
    <location>
        <begin position="2492"/>
        <end position="2531"/>
    </location>
</feature>
<keyword evidence="5" id="KW-0677">Repeat</keyword>
<dbReference type="SUPFAM" id="SSF55048">
    <property type="entry name" value="Probable ACP-binding domain of malonyl-CoA ACP transacylase"/>
    <property type="match status" value="1"/>
</dbReference>
<dbReference type="InterPro" id="IPR016039">
    <property type="entry name" value="Thiolase-like"/>
</dbReference>
<dbReference type="InterPro" id="IPR049552">
    <property type="entry name" value="PKS_DH_N"/>
</dbReference>
<name>A0A8H7J5U2_9PLEO</name>
<dbReference type="SMART" id="SM00823">
    <property type="entry name" value="PKS_PP"/>
    <property type="match status" value="2"/>
</dbReference>
<dbReference type="PROSITE" id="PS00012">
    <property type="entry name" value="PHOSPHOPANTETHEINE"/>
    <property type="match status" value="1"/>
</dbReference>
<evidence type="ECO:0000256" key="7">
    <source>
        <dbReference type="ARBA" id="ARBA00029454"/>
    </source>
</evidence>
<dbReference type="InterPro" id="IPR020845">
    <property type="entry name" value="AMP-binding_CS"/>
</dbReference>
<dbReference type="InterPro" id="IPR014031">
    <property type="entry name" value="Ketoacyl_synth_C"/>
</dbReference>
<reference evidence="13" key="1">
    <citation type="submission" date="2018-12" db="EMBL/GenBank/DDBJ databases">
        <authorList>
            <person name="Syme R.A."/>
            <person name="Farfan-Caceres L."/>
            <person name="Lichtenzveig J."/>
        </authorList>
    </citation>
    <scope>NUCLEOTIDE SEQUENCE</scope>
    <source>
        <strain evidence="13">Al4</strain>
    </source>
</reference>
<dbReference type="SUPFAM" id="SSF53335">
    <property type="entry name" value="S-adenosyl-L-methionine-dependent methyltransferases"/>
    <property type="match status" value="1"/>
</dbReference>
<keyword evidence="1" id="KW-0596">Phosphopantetheine</keyword>
<keyword evidence="3" id="KW-0436">Ligase</keyword>
<dbReference type="InterPro" id="IPR036291">
    <property type="entry name" value="NAD(P)-bd_dom_sf"/>
</dbReference>
<dbReference type="Gene3D" id="3.30.300.30">
    <property type="match status" value="1"/>
</dbReference>
<dbReference type="InterPro" id="IPR014043">
    <property type="entry name" value="Acyl_transferase_dom"/>
</dbReference>
<dbReference type="InterPro" id="IPR013968">
    <property type="entry name" value="PKS_KR"/>
</dbReference>
<feature type="domain" description="Carrier" evidence="10">
    <location>
        <begin position="3551"/>
        <end position="3630"/>
    </location>
</feature>
<feature type="active site" description="Proton acceptor; for dehydratase activity" evidence="8">
    <location>
        <position position="997"/>
    </location>
</feature>
<dbReference type="InterPro" id="IPR020807">
    <property type="entry name" value="PKS_DH"/>
</dbReference>
<dbReference type="InterPro" id="IPR023213">
    <property type="entry name" value="CAT-like_dom_sf"/>
</dbReference>
<dbReference type="InterPro" id="IPR018201">
    <property type="entry name" value="Ketoacyl_synth_AS"/>
</dbReference>
<dbReference type="Pfam" id="PF08659">
    <property type="entry name" value="KR"/>
    <property type="match status" value="1"/>
</dbReference>
<feature type="region of interest" description="C-terminal hotdog fold" evidence="8">
    <location>
        <begin position="1120"/>
        <end position="1275"/>
    </location>
</feature>
<evidence type="ECO:0000256" key="1">
    <source>
        <dbReference type="ARBA" id="ARBA00022450"/>
    </source>
</evidence>
<dbReference type="Pfam" id="PF02801">
    <property type="entry name" value="Ketoacyl-synt_C"/>
    <property type="match status" value="1"/>
</dbReference>
<accession>A0A8H7J5U2</accession>
<protein>
    <recommendedName>
        <fullName evidence="15">Polyketide synthase</fullName>
    </recommendedName>
</protein>
<dbReference type="Gene3D" id="3.30.559.30">
    <property type="entry name" value="Nonribosomal peptide synthetase, condensation domain"/>
    <property type="match status" value="1"/>
</dbReference>
<dbReference type="InterPro" id="IPR057326">
    <property type="entry name" value="KR_dom"/>
</dbReference>
<dbReference type="InterPro" id="IPR014030">
    <property type="entry name" value="Ketoacyl_synth_N"/>
</dbReference>
<dbReference type="InterPro" id="IPR050091">
    <property type="entry name" value="PKS_NRPS_Biosynth_Enz"/>
</dbReference>
<evidence type="ECO:0000256" key="8">
    <source>
        <dbReference type="PROSITE-ProRule" id="PRU01363"/>
    </source>
</evidence>
<keyword evidence="14" id="KW-1185">Reference proteome</keyword>
<dbReference type="InterPro" id="IPR009081">
    <property type="entry name" value="PP-bd_ACP"/>
</dbReference>
<feature type="region of interest" description="N-terminal hotdog fold" evidence="8">
    <location>
        <begin position="965"/>
        <end position="1101"/>
    </location>
</feature>
<dbReference type="InterPro" id="IPR006162">
    <property type="entry name" value="Ppantetheine_attach_site"/>
</dbReference>
<dbReference type="Pfam" id="PF14765">
    <property type="entry name" value="PS-DH"/>
    <property type="match status" value="1"/>
</dbReference>
<dbReference type="PROSITE" id="PS52004">
    <property type="entry name" value="KS3_2"/>
    <property type="match status" value="1"/>
</dbReference>
<feature type="domain" description="Ketosynthase family 3 (KS3)" evidence="11">
    <location>
        <begin position="8"/>
        <end position="444"/>
    </location>
</feature>
<dbReference type="CDD" id="cd00833">
    <property type="entry name" value="PKS"/>
    <property type="match status" value="1"/>
</dbReference>
<dbReference type="InterPro" id="IPR042099">
    <property type="entry name" value="ANL_N_sf"/>
</dbReference>
<dbReference type="GO" id="GO:0005737">
    <property type="term" value="C:cytoplasm"/>
    <property type="evidence" value="ECO:0007669"/>
    <property type="project" value="UniProtKB-SubCell"/>
</dbReference>
<dbReference type="GO" id="GO:0044550">
    <property type="term" value="P:secondary metabolite biosynthetic process"/>
    <property type="evidence" value="ECO:0007669"/>
    <property type="project" value="UniProtKB-ARBA"/>
</dbReference>
<dbReference type="SMART" id="SM00826">
    <property type="entry name" value="PKS_DH"/>
    <property type="match status" value="1"/>
</dbReference>
<dbReference type="InterPro" id="IPR045851">
    <property type="entry name" value="AMP-bd_C_sf"/>
</dbReference>
<keyword evidence="6" id="KW-0511">Multifunctional enzyme</keyword>
<feature type="domain" description="Carrier" evidence="10">
    <location>
        <begin position="2413"/>
        <end position="2490"/>
    </location>
</feature>
<dbReference type="InterPro" id="IPR020841">
    <property type="entry name" value="PKS_Beta-ketoAc_synthase_dom"/>
</dbReference>
<keyword evidence="4" id="KW-0808">Transferase</keyword>